<comment type="similarity">
    <text evidence="1">Belongs to the peptidase C40 family.</text>
</comment>
<feature type="domain" description="NlpC/P60" evidence="5">
    <location>
        <begin position="2"/>
        <end position="143"/>
    </location>
</feature>
<evidence type="ECO:0000313" key="7">
    <source>
        <dbReference type="Proteomes" id="UP000177088"/>
    </source>
</evidence>
<accession>A0A1F7U8L0</accession>
<evidence type="ECO:0000256" key="2">
    <source>
        <dbReference type="ARBA" id="ARBA00022670"/>
    </source>
</evidence>
<evidence type="ECO:0000313" key="6">
    <source>
        <dbReference type="EMBL" id="OGL74581.1"/>
    </source>
</evidence>
<keyword evidence="3" id="KW-0378">Hydrolase</keyword>
<evidence type="ECO:0000256" key="1">
    <source>
        <dbReference type="ARBA" id="ARBA00007074"/>
    </source>
</evidence>
<keyword evidence="2" id="KW-0645">Protease</keyword>
<dbReference type="SUPFAM" id="SSF54001">
    <property type="entry name" value="Cysteine proteinases"/>
    <property type="match status" value="1"/>
</dbReference>
<dbReference type="Pfam" id="PF00877">
    <property type="entry name" value="NLPC_P60"/>
    <property type="match status" value="1"/>
</dbReference>
<evidence type="ECO:0000256" key="3">
    <source>
        <dbReference type="ARBA" id="ARBA00022801"/>
    </source>
</evidence>
<dbReference type="PANTHER" id="PTHR47053">
    <property type="entry name" value="MUREIN DD-ENDOPEPTIDASE MEPH-RELATED"/>
    <property type="match status" value="1"/>
</dbReference>
<dbReference type="InterPro" id="IPR038765">
    <property type="entry name" value="Papain-like_cys_pep_sf"/>
</dbReference>
<dbReference type="PANTHER" id="PTHR47053:SF1">
    <property type="entry name" value="MUREIN DD-ENDOPEPTIDASE MEPH-RELATED"/>
    <property type="match status" value="1"/>
</dbReference>
<organism evidence="6 7">
    <name type="scientific">Candidatus Uhrbacteria bacterium RIFCSPHIGHO2_02_FULL_60_10</name>
    <dbReference type="NCBI Taxonomy" id="1802392"/>
    <lineage>
        <taxon>Bacteria</taxon>
        <taxon>Candidatus Uhriibacteriota</taxon>
    </lineage>
</organism>
<dbReference type="Proteomes" id="UP000177088">
    <property type="component" value="Unassembled WGS sequence"/>
</dbReference>
<proteinExistence type="inferred from homology"/>
<reference evidence="6 7" key="1">
    <citation type="journal article" date="2016" name="Nat. Commun.">
        <title>Thousands of microbial genomes shed light on interconnected biogeochemical processes in an aquifer system.</title>
        <authorList>
            <person name="Anantharaman K."/>
            <person name="Brown C.T."/>
            <person name="Hug L.A."/>
            <person name="Sharon I."/>
            <person name="Castelle C.J."/>
            <person name="Probst A.J."/>
            <person name="Thomas B.C."/>
            <person name="Singh A."/>
            <person name="Wilkins M.J."/>
            <person name="Karaoz U."/>
            <person name="Brodie E.L."/>
            <person name="Williams K.H."/>
            <person name="Hubbard S.S."/>
            <person name="Banfield J.F."/>
        </authorList>
    </citation>
    <scope>NUCLEOTIDE SEQUENCE [LARGE SCALE GENOMIC DNA]</scope>
</reference>
<protein>
    <recommendedName>
        <fullName evidence="5">NlpC/P60 domain-containing protein</fullName>
    </recommendedName>
</protein>
<dbReference type="Gene3D" id="3.90.1720.10">
    <property type="entry name" value="endopeptidase domain like (from Nostoc punctiforme)"/>
    <property type="match status" value="1"/>
</dbReference>
<dbReference type="InterPro" id="IPR051202">
    <property type="entry name" value="Peptidase_C40"/>
</dbReference>
<name>A0A1F7U8L0_9BACT</name>
<dbReference type="PROSITE" id="PS51935">
    <property type="entry name" value="NLPC_P60"/>
    <property type="match status" value="1"/>
</dbReference>
<dbReference type="GO" id="GO:0006508">
    <property type="term" value="P:proteolysis"/>
    <property type="evidence" value="ECO:0007669"/>
    <property type="project" value="UniProtKB-KW"/>
</dbReference>
<gene>
    <name evidence="6" type="ORF">A3C96_00820</name>
</gene>
<dbReference type="InterPro" id="IPR000064">
    <property type="entry name" value="NLP_P60_dom"/>
</dbReference>
<sequence>MRKWRGRLGEEARKQLGKPYKYGAWWQEAPACFDCSSFVQWLYKQIGFQIPRVSIEQADMGRRVNWKKVALLPGDLIFLQGKAGRYNLRYPQGIGHVIIVISSDEVVHAQSRCRKGKEHGEVVLGSLRVMLRRPDITVVKRLLGTKLPPVK</sequence>
<dbReference type="AlphaFoldDB" id="A0A1F7U8L0"/>
<keyword evidence="4" id="KW-0788">Thiol protease</keyword>
<dbReference type="EMBL" id="MGEA01000013">
    <property type="protein sequence ID" value="OGL74581.1"/>
    <property type="molecule type" value="Genomic_DNA"/>
</dbReference>
<evidence type="ECO:0000259" key="5">
    <source>
        <dbReference type="PROSITE" id="PS51935"/>
    </source>
</evidence>
<dbReference type="GO" id="GO:0008234">
    <property type="term" value="F:cysteine-type peptidase activity"/>
    <property type="evidence" value="ECO:0007669"/>
    <property type="project" value="UniProtKB-KW"/>
</dbReference>
<comment type="caution">
    <text evidence="6">The sequence shown here is derived from an EMBL/GenBank/DDBJ whole genome shotgun (WGS) entry which is preliminary data.</text>
</comment>
<evidence type="ECO:0000256" key="4">
    <source>
        <dbReference type="ARBA" id="ARBA00022807"/>
    </source>
</evidence>